<feature type="domain" description="Molybdopterin cofactor biosynthesis C (MoaC)" evidence="3">
    <location>
        <begin position="1"/>
        <end position="136"/>
    </location>
</feature>
<evidence type="ECO:0000256" key="2">
    <source>
        <dbReference type="ARBA" id="ARBA00023150"/>
    </source>
</evidence>
<comment type="pathway">
    <text evidence="1">Cofactor biosynthesis; molybdopterin biosynthesis.</text>
</comment>
<dbReference type="EMBL" id="BLQM01000107">
    <property type="protein sequence ID" value="GMH64431.1"/>
    <property type="molecule type" value="Genomic_DNA"/>
</dbReference>
<proteinExistence type="predicted"/>
<evidence type="ECO:0000313" key="4">
    <source>
        <dbReference type="EMBL" id="GMH64431.1"/>
    </source>
</evidence>
<dbReference type="InterPro" id="IPR036522">
    <property type="entry name" value="MoaC_sf"/>
</dbReference>
<evidence type="ECO:0000256" key="1">
    <source>
        <dbReference type="ARBA" id="ARBA00005046"/>
    </source>
</evidence>
<keyword evidence="2" id="KW-0501">Molybdenum cofactor biosynthesis</keyword>
<evidence type="ECO:0000313" key="5">
    <source>
        <dbReference type="Proteomes" id="UP001162640"/>
    </source>
</evidence>
<dbReference type="NCBIfam" id="TIGR00581">
    <property type="entry name" value="moaC"/>
    <property type="match status" value="1"/>
</dbReference>
<dbReference type="Proteomes" id="UP001162640">
    <property type="component" value="Unassembled WGS sequence"/>
</dbReference>
<name>A0A9W7A2C0_9STRA</name>
<organism evidence="4 5">
    <name type="scientific">Triparma laevis f. inornata</name>
    <dbReference type="NCBI Taxonomy" id="1714386"/>
    <lineage>
        <taxon>Eukaryota</taxon>
        <taxon>Sar</taxon>
        <taxon>Stramenopiles</taxon>
        <taxon>Ochrophyta</taxon>
        <taxon>Bolidophyceae</taxon>
        <taxon>Parmales</taxon>
        <taxon>Triparmaceae</taxon>
        <taxon>Triparma</taxon>
    </lineage>
</organism>
<accession>A0A9W7A2C0</accession>
<reference evidence="5" key="1">
    <citation type="journal article" date="2023" name="Commun. Biol.">
        <title>Genome analysis of Parmales, the sister group of diatoms, reveals the evolutionary specialization of diatoms from phago-mixotrophs to photoautotrophs.</title>
        <authorList>
            <person name="Ban H."/>
            <person name="Sato S."/>
            <person name="Yoshikawa S."/>
            <person name="Yamada K."/>
            <person name="Nakamura Y."/>
            <person name="Ichinomiya M."/>
            <person name="Sato N."/>
            <person name="Blanc-Mathieu R."/>
            <person name="Endo H."/>
            <person name="Kuwata A."/>
            <person name="Ogata H."/>
        </authorList>
    </citation>
    <scope>NUCLEOTIDE SEQUENCE [LARGE SCALE GENOMIC DNA]</scope>
</reference>
<protein>
    <recommendedName>
        <fullName evidence="3">Molybdopterin cofactor biosynthesis C (MoaC) domain-containing protein</fullName>
    </recommendedName>
</protein>
<evidence type="ECO:0000259" key="3">
    <source>
        <dbReference type="Pfam" id="PF01967"/>
    </source>
</evidence>
<dbReference type="Gene3D" id="3.30.70.640">
    <property type="entry name" value="Molybdopterin cofactor biosynthesis C (MoaC) domain"/>
    <property type="match status" value="1"/>
</dbReference>
<sequence>MVDTSPKPLTHRSATATATLTFPASIVSVLRSSNNSTAKGSVIDVARFAGIVGSKKTSELIPLCHQVALSDVDVSVSIAGNQCEVICKAVAVDRTGVEMEAMVGASVAALSVYDMVKGVSHEVTIGEVKLLEKVGGKRIVKDGKNIT</sequence>
<dbReference type="InterPro" id="IPR002820">
    <property type="entry name" value="Mopterin_CF_biosynth-C_dom"/>
</dbReference>
<dbReference type="SUPFAM" id="SSF55040">
    <property type="entry name" value="Molybdenum cofactor biosynthesis protein C, MoaC"/>
    <property type="match status" value="1"/>
</dbReference>
<gene>
    <name evidence="4" type="ORF">TL16_g03957</name>
</gene>
<comment type="caution">
    <text evidence="4">The sequence shown here is derived from an EMBL/GenBank/DDBJ whole genome shotgun (WGS) entry which is preliminary data.</text>
</comment>
<dbReference type="GO" id="GO:0006777">
    <property type="term" value="P:Mo-molybdopterin cofactor biosynthetic process"/>
    <property type="evidence" value="ECO:0007669"/>
    <property type="project" value="UniProtKB-KW"/>
</dbReference>
<dbReference type="Pfam" id="PF01967">
    <property type="entry name" value="MoaC"/>
    <property type="match status" value="1"/>
</dbReference>
<dbReference type="AlphaFoldDB" id="A0A9W7A2C0"/>
<dbReference type="InterPro" id="IPR023045">
    <property type="entry name" value="MoaC"/>
</dbReference>